<dbReference type="RefSeq" id="YP_009609815.1">
    <property type="nucleotide sequence ID" value="NC_041997.1"/>
</dbReference>
<evidence type="ECO:0000313" key="1">
    <source>
        <dbReference type="EMBL" id="ASD50496.1"/>
    </source>
</evidence>
<sequence length="155" mass="17718">MLENPTTSWTCFHCDERFDTPETAAEHFGRTDYQKPACQVDIAEYRAMEQRLLAYSAEDTDLHRELEAKLSAHQLALERAEERGYSRGLRDAKRFPADLGLVPSEDLDNLKSDLYNLVVAMDSVRDLLVRQHKMHHSDFIVELAGVVTATPRITL</sequence>
<protein>
    <submittedName>
        <fullName evidence="1">Uncharacterized protein</fullName>
    </submittedName>
</protein>
<accession>A0A218M371</accession>
<dbReference type="KEGG" id="vg:40085900"/>
<evidence type="ECO:0000313" key="2">
    <source>
        <dbReference type="Proteomes" id="UP000224101"/>
    </source>
</evidence>
<dbReference type="Proteomes" id="UP000224101">
    <property type="component" value="Segment"/>
</dbReference>
<dbReference type="EMBL" id="KY979132">
    <property type="protein sequence ID" value="ASD50496.1"/>
    <property type="molecule type" value="Genomic_DNA"/>
</dbReference>
<dbReference type="OrthoDB" id="40540at10239"/>
<keyword evidence="2" id="KW-1185">Reference proteome</keyword>
<reference evidence="1 2" key="1">
    <citation type="submission" date="2017-08" db="EMBL/GenBank/DDBJ databases">
        <title>Characterization and complete genome sequence of novel bacteriophage infecting the causal agent of bacterial fruit blotch, Acidovorax citrulli.</title>
        <authorList>
            <person name="Midani A.R."/>
            <person name="Park S.-H."/>
            <person name="Choi T.-J."/>
        </authorList>
    </citation>
    <scope>NUCLEOTIDE SEQUENCE [LARGE SCALE GENOMIC DNA]</scope>
</reference>
<dbReference type="GeneID" id="40085900"/>
<proteinExistence type="predicted"/>
<organism evidence="1 2">
    <name type="scientific">Acidovorax phage ACP17</name>
    <dbReference type="NCBI Taxonomy" id="2010329"/>
    <lineage>
        <taxon>Viruses</taxon>
        <taxon>Duplodnaviria</taxon>
        <taxon>Heunggongvirae</taxon>
        <taxon>Uroviricota</taxon>
        <taxon>Caudoviricetes</taxon>
        <taxon>Busanvirus</taxon>
        <taxon>Busanvirus ACP17</taxon>
    </lineage>
</organism>
<name>A0A218M371_9CAUD</name>